<sequence>MIECEKDIDENTKKMNGVKKREDLLKDPFTRHVRSTNISLVLENPTLMLSTTMEDKDDDSTVSPLGKMQHL</sequence>
<evidence type="ECO:0000313" key="3">
    <source>
        <dbReference type="Proteomes" id="UP000600918"/>
    </source>
</evidence>
<organism evidence="2 3">
    <name type="scientific">Vespula pensylvanica</name>
    <name type="common">Western yellow jacket</name>
    <name type="synonym">Wasp</name>
    <dbReference type="NCBI Taxonomy" id="30213"/>
    <lineage>
        <taxon>Eukaryota</taxon>
        <taxon>Metazoa</taxon>
        <taxon>Ecdysozoa</taxon>
        <taxon>Arthropoda</taxon>
        <taxon>Hexapoda</taxon>
        <taxon>Insecta</taxon>
        <taxon>Pterygota</taxon>
        <taxon>Neoptera</taxon>
        <taxon>Endopterygota</taxon>
        <taxon>Hymenoptera</taxon>
        <taxon>Apocrita</taxon>
        <taxon>Aculeata</taxon>
        <taxon>Vespoidea</taxon>
        <taxon>Vespidae</taxon>
        <taxon>Vespinae</taxon>
        <taxon>Vespula</taxon>
    </lineage>
</organism>
<accession>A0A834UB59</accession>
<reference evidence="2" key="1">
    <citation type="journal article" date="2020" name="G3 (Bethesda)">
        <title>High-Quality Assemblies for Three Invasive Social Wasps from the &lt;i&gt;Vespula&lt;/i&gt; Genus.</title>
        <authorList>
            <person name="Harrop T.W.R."/>
            <person name="Guhlin J."/>
            <person name="McLaughlin G.M."/>
            <person name="Permina E."/>
            <person name="Stockwell P."/>
            <person name="Gilligan J."/>
            <person name="Le Lec M.F."/>
            <person name="Gruber M.A.M."/>
            <person name="Quinn O."/>
            <person name="Lovegrove M."/>
            <person name="Duncan E.J."/>
            <person name="Remnant E.J."/>
            <person name="Van Eeckhoven J."/>
            <person name="Graham B."/>
            <person name="Knapp R.A."/>
            <person name="Langford K.W."/>
            <person name="Kronenberg Z."/>
            <person name="Press M.O."/>
            <person name="Eacker S.M."/>
            <person name="Wilson-Rankin E.E."/>
            <person name="Purcell J."/>
            <person name="Lester P.J."/>
            <person name="Dearden P.K."/>
        </authorList>
    </citation>
    <scope>NUCLEOTIDE SEQUENCE</scope>
    <source>
        <strain evidence="2">Volc-1</strain>
    </source>
</reference>
<protein>
    <submittedName>
        <fullName evidence="2">Uncharacterized protein</fullName>
    </submittedName>
</protein>
<comment type="caution">
    <text evidence="2">The sequence shown here is derived from an EMBL/GenBank/DDBJ whole genome shotgun (WGS) entry which is preliminary data.</text>
</comment>
<proteinExistence type="predicted"/>
<dbReference type="EMBL" id="JACSDY010000005">
    <property type="protein sequence ID" value="KAF7427278.1"/>
    <property type="molecule type" value="Genomic_DNA"/>
</dbReference>
<evidence type="ECO:0000313" key="2">
    <source>
        <dbReference type="EMBL" id="KAF7427278.1"/>
    </source>
</evidence>
<feature type="region of interest" description="Disordered" evidence="1">
    <location>
        <begin position="51"/>
        <end position="71"/>
    </location>
</feature>
<name>A0A834UB59_VESPE</name>
<evidence type="ECO:0000256" key="1">
    <source>
        <dbReference type="SAM" id="MobiDB-lite"/>
    </source>
</evidence>
<gene>
    <name evidence="2" type="ORF">H0235_006972</name>
</gene>
<dbReference type="AlphaFoldDB" id="A0A834UB59"/>
<keyword evidence="3" id="KW-1185">Reference proteome</keyword>
<dbReference type="Proteomes" id="UP000600918">
    <property type="component" value="Unassembled WGS sequence"/>
</dbReference>